<evidence type="ECO:0000259" key="2">
    <source>
        <dbReference type="Pfam" id="PF14309"/>
    </source>
</evidence>
<dbReference type="AlphaFoldDB" id="A0ABD1SJN2"/>
<dbReference type="InterPro" id="IPR025486">
    <property type="entry name" value="DUF4378"/>
</dbReference>
<dbReference type="Pfam" id="PF14309">
    <property type="entry name" value="DUF4378"/>
    <property type="match status" value="1"/>
</dbReference>
<feature type="compositionally biased region" description="Basic and acidic residues" evidence="1">
    <location>
        <begin position="27"/>
        <end position="49"/>
    </location>
</feature>
<comment type="caution">
    <text evidence="3">The sequence shown here is derived from an EMBL/GenBank/DDBJ whole genome shotgun (WGS) entry which is preliminary data.</text>
</comment>
<dbReference type="EMBL" id="JBFOLJ010000010">
    <property type="protein sequence ID" value="KAL2500820.1"/>
    <property type="molecule type" value="Genomic_DNA"/>
</dbReference>
<dbReference type="Proteomes" id="UP001604277">
    <property type="component" value="Unassembled WGS sequence"/>
</dbReference>
<dbReference type="PANTHER" id="PTHR34282">
    <property type="entry name" value="OS01G0228800 PROTEIN-RELATED"/>
    <property type="match status" value="1"/>
</dbReference>
<evidence type="ECO:0000313" key="3">
    <source>
        <dbReference type="EMBL" id="KAL2500820.1"/>
    </source>
</evidence>
<sequence>MPQDRRRSVVYRSFVTCDDPKGVVECKTTRKSKTDSQKMEDRIKNEGSRKNLNLSSSDHEKRKDKVSKGSTEELQNLSSFQIMEVSRGAQKLNEVIDSWSNGISYDKQSKKIAQDLLKGALDLQESIAMLGKLQEASRYMAKMKRKQKEKVVEEKEVATGTEFTNSNRIGDWNHAMDFQKPRISADGSTRDCYEELREVIRESFARQNLLPKSSSTRERENFDGRKSNFYMDFPSTSSSQSSQVFSHDFASSDSSPLKVQHEKLKQSNLIAKLMGLEEVPSESLHSISQKHMEKNEFLNQRRYLFDIDLPRVRKPQFAAQKVVQDRRTLEEMIETMQFKGLLQRKSIDGKKRGKDHSDVSYSRKSFRDTDSPIVIIRPLHVPDLHKSYYIHEEKDFKSNQMPRKWKEEFPLNAAEHPKGPLKSTELHLKMPAGRNPRQKHINVKETKNCGELSAKLDDRSKNVQDNLSCTKIKIPKPVSPWLQKKESVVKKIDKVPKVSPDIRQGAEIKTLKSQETSKTRVLGNTTTLKLGKPDKGSNVSKNRVAREKATTSDKFTRQTAYLNSNSQKKNVKNYEPDSKPSLATVETILPVDPAGKIEIDEMEMPSEQIAEEMTNASGNSTFDKCTKTSSPLNFSMPIIEDIRSIDGGNCATNHLPEIESCKTETNTRSLLLNNASFLRHVEELFDTWTCGSTSCPTTLLHGYELLDTELLLDCANEMLERKSLQWVVTTYPLSQTKSKCCLSLDHLVQEICDRIEDLRSYSKLSSEIIVVDVIYSMLERDLWCKRDLIGAWDVGWVRGYTSEGVEEVVADIEKLVLSEIVEDALVDFAY</sequence>
<feature type="region of interest" description="Disordered" evidence="1">
    <location>
        <begin position="526"/>
        <end position="554"/>
    </location>
</feature>
<organism evidence="3 4">
    <name type="scientific">Forsythia ovata</name>
    <dbReference type="NCBI Taxonomy" id="205694"/>
    <lineage>
        <taxon>Eukaryota</taxon>
        <taxon>Viridiplantae</taxon>
        <taxon>Streptophyta</taxon>
        <taxon>Embryophyta</taxon>
        <taxon>Tracheophyta</taxon>
        <taxon>Spermatophyta</taxon>
        <taxon>Magnoliopsida</taxon>
        <taxon>eudicotyledons</taxon>
        <taxon>Gunneridae</taxon>
        <taxon>Pentapetalae</taxon>
        <taxon>asterids</taxon>
        <taxon>lamiids</taxon>
        <taxon>Lamiales</taxon>
        <taxon>Oleaceae</taxon>
        <taxon>Forsythieae</taxon>
        <taxon>Forsythia</taxon>
    </lineage>
</organism>
<keyword evidence="4" id="KW-1185">Reference proteome</keyword>
<gene>
    <name evidence="3" type="ORF">Fot_34668</name>
</gene>
<evidence type="ECO:0000313" key="4">
    <source>
        <dbReference type="Proteomes" id="UP001604277"/>
    </source>
</evidence>
<feature type="region of interest" description="Disordered" evidence="1">
    <location>
        <begin position="27"/>
        <end position="72"/>
    </location>
</feature>
<proteinExistence type="predicted"/>
<protein>
    <recommendedName>
        <fullName evidence="2">DUF4378 domain-containing protein</fullName>
    </recommendedName>
</protein>
<feature type="compositionally biased region" description="Basic and acidic residues" evidence="1">
    <location>
        <begin position="57"/>
        <end position="71"/>
    </location>
</feature>
<name>A0ABD1SJN2_9LAMI</name>
<reference evidence="4" key="1">
    <citation type="submission" date="2024-07" db="EMBL/GenBank/DDBJ databases">
        <title>Two chromosome-level genome assemblies of Korean endemic species Abeliophyllum distichum and Forsythia ovata (Oleaceae).</title>
        <authorList>
            <person name="Jang H."/>
        </authorList>
    </citation>
    <scope>NUCLEOTIDE SEQUENCE [LARGE SCALE GENOMIC DNA]</scope>
</reference>
<accession>A0ABD1SJN2</accession>
<evidence type="ECO:0000256" key="1">
    <source>
        <dbReference type="SAM" id="MobiDB-lite"/>
    </source>
</evidence>
<feature type="compositionally biased region" description="Basic and acidic residues" evidence="1">
    <location>
        <begin position="544"/>
        <end position="554"/>
    </location>
</feature>
<dbReference type="PANTHER" id="PTHR34282:SF2">
    <property type="entry name" value="DUF3741 DOMAIN-CONTAINING PROTEIN"/>
    <property type="match status" value="1"/>
</dbReference>
<feature type="domain" description="DUF4378" evidence="2">
    <location>
        <begin position="705"/>
        <end position="823"/>
    </location>
</feature>